<evidence type="ECO:0000256" key="8">
    <source>
        <dbReference type="SAM" id="Phobius"/>
    </source>
</evidence>
<evidence type="ECO:0000256" key="5">
    <source>
        <dbReference type="ARBA" id="ARBA00022827"/>
    </source>
</evidence>
<organism evidence="10 11">
    <name type="scientific">Xenoophorus captivus</name>
    <dbReference type="NCBI Taxonomy" id="1517983"/>
    <lineage>
        <taxon>Eukaryota</taxon>
        <taxon>Metazoa</taxon>
        <taxon>Chordata</taxon>
        <taxon>Craniata</taxon>
        <taxon>Vertebrata</taxon>
        <taxon>Euteleostomi</taxon>
        <taxon>Actinopterygii</taxon>
        <taxon>Neopterygii</taxon>
        <taxon>Teleostei</taxon>
        <taxon>Neoteleostei</taxon>
        <taxon>Acanthomorphata</taxon>
        <taxon>Ovalentaria</taxon>
        <taxon>Atherinomorphae</taxon>
        <taxon>Cyprinodontiformes</taxon>
        <taxon>Goodeidae</taxon>
        <taxon>Xenoophorus</taxon>
    </lineage>
</organism>
<feature type="transmembrane region" description="Helical" evidence="8">
    <location>
        <begin position="6"/>
        <end position="25"/>
    </location>
</feature>
<dbReference type="Pfam" id="PF00970">
    <property type="entry name" value="FAD_binding_6"/>
    <property type="match status" value="1"/>
</dbReference>
<comment type="similarity">
    <text evidence="2">Belongs to the flavoprotein pyridine nucleotide cytochrome reductase family.</text>
</comment>
<dbReference type="Proteomes" id="UP001434883">
    <property type="component" value="Unassembled WGS sequence"/>
</dbReference>
<keyword evidence="8" id="KW-0812">Transmembrane</keyword>
<evidence type="ECO:0000256" key="2">
    <source>
        <dbReference type="ARBA" id="ARBA00006105"/>
    </source>
</evidence>
<accession>A0ABV0RAU2</accession>
<dbReference type="InterPro" id="IPR008333">
    <property type="entry name" value="Cbr1-like_FAD-bd_dom"/>
</dbReference>
<dbReference type="EC" id="1.6.2.2" evidence="3"/>
<comment type="caution">
    <text evidence="10">The sequence shown here is derived from an EMBL/GenBank/DDBJ whole genome shotgun (WGS) entry which is preliminary data.</text>
</comment>
<keyword evidence="6" id="KW-0560">Oxidoreductase</keyword>
<proteinExistence type="inferred from homology"/>
<evidence type="ECO:0000256" key="6">
    <source>
        <dbReference type="ARBA" id="ARBA00023002"/>
    </source>
</evidence>
<dbReference type="PANTHER" id="PTHR19370:SF108">
    <property type="entry name" value="NADH-CYTOCHROME B5 REDUCTASE 2"/>
    <property type="match status" value="1"/>
</dbReference>
<evidence type="ECO:0000313" key="10">
    <source>
        <dbReference type="EMBL" id="MEQ2204758.1"/>
    </source>
</evidence>
<evidence type="ECO:0000256" key="3">
    <source>
        <dbReference type="ARBA" id="ARBA00012011"/>
    </source>
</evidence>
<evidence type="ECO:0000259" key="9">
    <source>
        <dbReference type="PROSITE" id="PS51384"/>
    </source>
</evidence>
<dbReference type="Gene3D" id="2.40.30.10">
    <property type="entry name" value="Translation factors"/>
    <property type="match status" value="1"/>
</dbReference>
<dbReference type="InterPro" id="IPR017927">
    <property type="entry name" value="FAD-bd_FR_type"/>
</dbReference>
<dbReference type="PANTHER" id="PTHR19370">
    <property type="entry name" value="NADH-CYTOCHROME B5 REDUCTASE"/>
    <property type="match status" value="1"/>
</dbReference>
<keyword evidence="8" id="KW-1133">Transmembrane helix</keyword>
<dbReference type="PROSITE" id="PS51384">
    <property type="entry name" value="FAD_FR"/>
    <property type="match status" value="1"/>
</dbReference>
<reference evidence="10 11" key="1">
    <citation type="submission" date="2021-06" db="EMBL/GenBank/DDBJ databases">
        <authorList>
            <person name="Palmer J.M."/>
        </authorList>
    </citation>
    <scope>NUCLEOTIDE SEQUENCE [LARGE SCALE GENOMIC DNA]</scope>
    <source>
        <strain evidence="10 11">XC_2019</strain>
        <tissue evidence="10">Muscle</tissue>
    </source>
</reference>
<comment type="cofactor">
    <cofactor evidence="1">
        <name>FAD</name>
        <dbReference type="ChEBI" id="CHEBI:57692"/>
    </cofactor>
</comment>
<evidence type="ECO:0000256" key="1">
    <source>
        <dbReference type="ARBA" id="ARBA00001974"/>
    </source>
</evidence>
<evidence type="ECO:0000313" key="11">
    <source>
        <dbReference type="Proteomes" id="UP001434883"/>
    </source>
</evidence>
<comment type="catalytic activity">
    <reaction evidence="7">
        <text>2 Fe(III)-[cytochrome b5] + NADH = 2 Fe(II)-[cytochrome b5] + NAD(+) + H(+)</text>
        <dbReference type="Rhea" id="RHEA:46680"/>
        <dbReference type="Rhea" id="RHEA-COMP:10438"/>
        <dbReference type="Rhea" id="RHEA-COMP:10439"/>
        <dbReference type="ChEBI" id="CHEBI:15378"/>
        <dbReference type="ChEBI" id="CHEBI:29033"/>
        <dbReference type="ChEBI" id="CHEBI:29034"/>
        <dbReference type="ChEBI" id="CHEBI:57540"/>
        <dbReference type="ChEBI" id="CHEBI:57945"/>
        <dbReference type="EC" id="1.6.2.2"/>
    </reaction>
</comment>
<dbReference type="InterPro" id="IPR001834">
    <property type="entry name" value="CBR-like"/>
</dbReference>
<evidence type="ECO:0000256" key="7">
    <source>
        <dbReference type="ARBA" id="ARBA00047682"/>
    </source>
</evidence>
<keyword evidence="11" id="KW-1185">Reference proteome</keyword>
<keyword evidence="4" id="KW-0285">Flavoprotein</keyword>
<sequence>MDSTLMIPVLLAVSVVVVTLLYFLLGDSAGGKGNGPVTLKDPTIKYPLPLISKQEISHDTKKFRFGLPSESHILGLPVGQHVYLSAKVNGCLVVKPYTPVSSDEDEGFVDLVVKVGNLEYTEHNNQNQSSTQHIR</sequence>
<feature type="domain" description="FAD-binding FR-type" evidence="9">
    <location>
        <begin position="43"/>
        <end position="135"/>
    </location>
</feature>
<name>A0ABV0RAU2_9TELE</name>
<dbReference type="SUPFAM" id="SSF63380">
    <property type="entry name" value="Riboflavin synthase domain-like"/>
    <property type="match status" value="1"/>
</dbReference>
<dbReference type="EMBL" id="JAHRIN010037401">
    <property type="protein sequence ID" value="MEQ2204758.1"/>
    <property type="molecule type" value="Genomic_DNA"/>
</dbReference>
<dbReference type="InterPro" id="IPR017938">
    <property type="entry name" value="Riboflavin_synthase-like_b-brl"/>
</dbReference>
<protein>
    <recommendedName>
        <fullName evidence="3">cytochrome-b5 reductase</fullName>
        <ecNumber evidence="3">1.6.2.2</ecNumber>
    </recommendedName>
</protein>
<gene>
    <name evidence="10" type="primary">CYB5R2_1</name>
    <name evidence="10" type="ORF">XENOCAPTIV_018104</name>
</gene>
<keyword evidence="8" id="KW-0472">Membrane</keyword>
<keyword evidence="5" id="KW-0274">FAD</keyword>
<evidence type="ECO:0000256" key="4">
    <source>
        <dbReference type="ARBA" id="ARBA00022630"/>
    </source>
</evidence>